<comment type="caution">
    <text evidence="1">The sequence shown here is derived from an EMBL/GenBank/DDBJ whole genome shotgun (WGS) entry which is preliminary data.</text>
</comment>
<gene>
    <name evidence="1" type="ORF">BG61_06305</name>
</gene>
<accession>A0A069PSF8</accession>
<organism evidence="1 2">
    <name type="scientific">Caballeronia glathei</name>
    <dbReference type="NCBI Taxonomy" id="60547"/>
    <lineage>
        <taxon>Bacteria</taxon>
        <taxon>Pseudomonadati</taxon>
        <taxon>Pseudomonadota</taxon>
        <taxon>Betaproteobacteria</taxon>
        <taxon>Burkholderiales</taxon>
        <taxon>Burkholderiaceae</taxon>
        <taxon>Caballeronia</taxon>
    </lineage>
</organism>
<dbReference type="STRING" id="60547.GCA_000751215_05899"/>
<dbReference type="EMBL" id="JFHC01000013">
    <property type="protein sequence ID" value="KDR42819.1"/>
    <property type="molecule type" value="Genomic_DNA"/>
</dbReference>
<sequence>MRHAALILSVQRYLDAIETADLTKPSGLEAKTARLHVRQQVLDLNHVKEQLEKQPDAQLLLTDPDSVR</sequence>
<dbReference type="AlphaFoldDB" id="A0A069PSF8"/>
<protein>
    <submittedName>
        <fullName evidence="1">Uncharacterized protein</fullName>
    </submittedName>
</protein>
<reference evidence="1 2" key="1">
    <citation type="submission" date="2014-03" db="EMBL/GenBank/DDBJ databases">
        <title>Draft Genome Sequences of Four Burkholderia Strains.</title>
        <authorList>
            <person name="Liu X.Y."/>
            <person name="Li C.X."/>
            <person name="Xu J.H."/>
        </authorList>
    </citation>
    <scope>NUCLEOTIDE SEQUENCE [LARGE SCALE GENOMIC DNA]</scope>
    <source>
        <strain evidence="1 2">DSM 50014</strain>
    </source>
</reference>
<name>A0A069PSF8_9BURK</name>
<keyword evidence="2" id="KW-1185">Reference proteome</keyword>
<evidence type="ECO:0000313" key="1">
    <source>
        <dbReference type="EMBL" id="KDR42819.1"/>
    </source>
</evidence>
<evidence type="ECO:0000313" key="2">
    <source>
        <dbReference type="Proteomes" id="UP000027466"/>
    </source>
</evidence>
<dbReference type="Proteomes" id="UP000027466">
    <property type="component" value="Unassembled WGS sequence"/>
</dbReference>
<proteinExistence type="predicted"/>